<dbReference type="InterPro" id="IPR000477">
    <property type="entry name" value="RT_dom"/>
</dbReference>
<dbReference type="EMBL" id="JACT01000001">
    <property type="protein sequence ID" value="KMS58823.1"/>
    <property type="molecule type" value="Genomic_DNA"/>
</dbReference>
<accession>A0A0J7Y602</accession>
<protein>
    <recommendedName>
        <fullName evidence="1">Reverse transcriptase domain-containing protein</fullName>
    </recommendedName>
</protein>
<evidence type="ECO:0000313" key="3">
    <source>
        <dbReference type="Proteomes" id="UP000052232"/>
    </source>
</evidence>
<dbReference type="Proteomes" id="UP000052232">
    <property type="component" value="Unassembled WGS sequence"/>
</dbReference>
<comment type="caution">
    <text evidence="2">The sequence shown here is derived from an EMBL/GenBank/DDBJ whole genome shotgun (WGS) entry which is preliminary data.</text>
</comment>
<evidence type="ECO:0000313" key="2">
    <source>
        <dbReference type="EMBL" id="KMS58823.1"/>
    </source>
</evidence>
<keyword evidence="3" id="KW-1185">Reference proteome</keyword>
<proteinExistence type="predicted"/>
<reference evidence="2 3" key="1">
    <citation type="journal article" date="2015" name="G3 (Bethesda)">
        <title>Insights into Ongoing Evolution of the Hexachlorocyclohexane Catabolic Pathway from Comparative Genomics of Ten Sphingomonadaceae Strains.</title>
        <authorList>
            <person name="Pearce S.L."/>
            <person name="Oakeshott J.G."/>
            <person name="Pandey G."/>
        </authorList>
    </citation>
    <scope>NUCLEOTIDE SEQUENCE [LARGE SCALE GENOMIC DNA]</scope>
    <source>
        <strain evidence="2 3">LL01</strain>
    </source>
</reference>
<dbReference type="Pfam" id="PF00078">
    <property type="entry name" value="RVT_1"/>
    <property type="match status" value="1"/>
</dbReference>
<dbReference type="AlphaFoldDB" id="A0A0J7Y602"/>
<evidence type="ECO:0000259" key="1">
    <source>
        <dbReference type="Pfam" id="PF00078"/>
    </source>
</evidence>
<dbReference type="NCBIfam" id="NF041748">
    <property type="entry name" value="Drt3b"/>
    <property type="match status" value="1"/>
</dbReference>
<dbReference type="PATRIC" id="fig|1420583.3.peg.1787"/>
<feature type="domain" description="Reverse transcriptase" evidence="1">
    <location>
        <begin position="156"/>
        <end position="323"/>
    </location>
</feature>
<organism evidence="2 3">
    <name type="scientific">Sphingobium cupriresistens LL01</name>
    <dbReference type="NCBI Taxonomy" id="1420583"/>
    <lineage>
        <taxon>Bacteria</taxon>
        <taxon>Pseudomonadati</taxon>
        <taxon>Pseudomonadota</taxon>
        <taxon>Alphaproteobacteria</taxon>
        <taxon>Sphingomonadales</taxon>
        <taxon>Sphingomonadaceae</taxon>
        <taxon>Sphingobium</taxon>
    </lineage>
</organism>
<dbReference type="CDD" id="cd01646">
    <property type="entry name" value="RT_Bac_retron_I"/>
    <property type="match status" value="1"/>
</dbReference>
<name>A0A0J7Y602_9SPHN</name>
<gene>
    <name evidence="2" type="ORF">V473_08900</name>
</gene>
<sequence length="649" mass="75099">MQDTDYVSRKFRAVLTEVLPHELPIIFTNDFFYLSLIEKNVPPALAECLAELRALKRSDQRKYAKPYEYVIRKDRGGSTFLGLMHPNSQLDAAEFYNAFAETLIAACGISPASLRRPTSIASRTTANRLEDYVKRGEADVHGESEPDTKELRNIVSFFVYRDINLLSKFFDSSMYLSLEKKFSKLRTLDISKCFHSIYTHSVTWAVKNKDFSKENSSLFAFEQQFDRLMQRQNYNETNGIIIGPELSRLFAEVIFQRIDLNVIESAKKSKLNYGIDFEFKRYVDDYFVYANDTEIIDLIEQIIQEEAFKYKLHINEGKSDNFTRPFVTPLSSAKREIHRVMYELKDTVDELHGGLEAEKFRFITRRVKSKTLESRLIIGEHGIGFHNVSGWALSLLRVMIFDLAKSAKGLRDIKEDDDKCGYIERGLHALFSLVFYISSLDIRVTTTYSIGSILTVLTTKGFDKIRKRSDWIDHFVQKEMIDLLVASHSAFYRKMKRSDAVETFNLILLGSHYLGSNFYDRIEVRSVINDILGCDISYFSFITLKFVFLKDKSKFSNELSKLNSKAIDFVKMEKSKLSVDAESYLILSDLLSSPDLTNDEKRNIWSDVLPGSPSNAKLDFLKTRCGFVDWNGIRMTQLLMRRRLRPVYE</sequence>